<evidence type="ECO:0000256" key="5">
    <source>
        <dbReference type="ARBA" id="ARBA00023186"/>
    </source>
</evidence>
<comment type="subcellular location">
    <subcellularLocation>
        <location evidence="8">Cytoplasm</location>
    </subcellularLocation>
</comment>
<evidence type="ECO:0000259" key="10">
    <source>
        <dbReference type="PROSITE" id="PS50076"/>
    </source>
</evidence>
<keyword evidence="3 8" id="KW-0863">Zinc-finger</keyword>
<dbReference type="CDD" id="cd06257">
    <property type="entry name" value="DnaJ"/>
    <property type="match status" value="1"/>
</dbReference>
<dbReference type="Proteomes" id="UP000177588">
    <property type="component" value="Unassembled WGS sequence"/>
</dbReference>
<dbReference type="GO" id="GO:0031072">
    <property type="term" value="F:heat shock protein binding"/>
    <property type="evidence" value="ECO:0007669"/>
    <property type="project" value="InterPro"/>
</dbReference>
<feature type="domain" description="J" evidence="10">
    <location>
        <begin position="6"/>
        <end position="70"/>
    </location>
</feature>
<evidence type="ECO:0000256" key="9">
    <source>
        <dbReference type="PROSITE-ProRule" id="PRU00546"/>
    </source>
</evidence>
<dbReference type="PANTHER" id="PTHR43096">
    <property type="entry name" value="DNAJ HOMOLOG 1, MITOCHONDRIAL-RELATED"/>
    <property type="match status" value="1"/>
</dbReference>
<accession>A0A1G1WGN2</accession>
<dbReference type="HAMAP" id="MF_01152">
    <property type="entry name" value="DnaJ"/>
    <property type="match status" value="1"/>
</dbReference>
<feature type="binding site" evidence="8">
    <location>
        <position position="222"/>
    </location>
    <ligand>
        <name>Zn(2+)</name>
        <dbReference type="ChEBI" id="CHEBI:29105"/>
        <label>1</label>
    </ligand>
</feature>
<dbReference type="GO" id="GO:0051082">
    <property type="term" value="F:unfolded protein binding"/>
    <property type="evidence" value="ECO:0007669"/>
    <property type="project" value="UniProtKB-UniRule"/>
</dbReference>
<dbReference type="GO" id="GO:0009408">
    <property type="term" value="P:response to heat"/>
    <property type="evidence" value="ECO:0007669"/>
    <property type="project" value="InterPro"/>
</dbReference>
<feature type="binding site" evidence="8">
    <location>
        <position position="165"/>
    </location>
    <ligand>
        <name>Zn(2+)</name>
        <dbReference type="ChEBI" id="CHEBI:29105"/>
        <label>1</label>
    </ligand>
</feature>
<comment type="caution">
    <text evidence="12">The sequence shown here is derived from an EMBL/GenBank/DDBJ whole genome shotgun (WGS) entry which is preliminary data.</text>
</comment>
<keyword evidence="8" id="KW-0346">Stress response</keyword>
<feature type="zinc finger region" description="CR-type" evidence="9">
    <location>
        <begin position="149"/>
        <end position="231"/>
    </location>
</feature>
<comment type="cofactor">
    <cofactor evidence="8">
        <name>Zn(2+)</name>
        <dbReference type="ChEBI" id="CHEBI:29105"/>
    </cofactor>
    <text evidence="8">Binds 2 Zn(2+) ions per monomer.</text>
</comment>
<evidence type="ECO:0000256" key="1">
    <source>
        <dbReference type="ARBA" id="ARBA00022723"/>
    </source>
</evidence>
<feature type="repeat" description="CXXCXGXG motif" evidence="8">
    <location>
        <begin position="162"/>
        <end position="169"/>
    </location>
</feature>
<dbReference type="CDD" id="cd10747">
    <property type="entry name" value="DnaJ_C"/>
    <property type="match status" value="1"/>
</dbReference>
<comment type="similarity">
    <text evidence="6 8">Belongs to the DnaJ family.</text>
</comment>
<feature type="repeat" description="CXXCXGXG motif" evidence="8">
    <location>
        <begin position="219"/>
        <end position="226"/>
    </location>
</feature>
<dbReference type="InterPro" id="IPR008971">
    <property type="entry name" value="HSP40/DnaJ_pept-bd"/>
</dbReference>
<evidence type="ECO:0000256" key="4">
    <source>
        <dbReference type="ARBA" id="ARBA00022833"/>
    </source>
</evidence>
<comment type="subunit">
    <text evidence="8">Homodimer.</text>
</comment>
<sequence>MAEKKDYYLVLGVSKTASADEIKKAYRQKARQHHPDVDKSAGAEARFKEINEAYQVLSDPQKREAYDRFGHAAFEAGAAGAGAPGGFRYEAGPGVEFDFDFGGFRDPFDIFEEFFGARSPFGGRRRAGPQRGESLHFEMTIPFESAAFGLEKKIEIPRQEICPECSGSGAEKWSKSVTCPTCQGRGRVARATQSIFGRFMTSATCPTCKGEGQIVEKKCPKCKGSGRVRGILERSIKIPAGVDNGDTIRFQGLGEAGEKGGGYGDLYLTIRVLPHKEFKRAGYDVYFEQPISFSQAALGGVVEVLTLDGGVKLKIPEGTETGTEFRLKEKGIKHTRGRGDEYVRVKIITPRHLSSRQKEALRELED</sequence>
<feature type="repeat" description="CXXCXGXG motif" evidence="8">
    <location>
        <begin position="179"/>
        <end position="186"/>
    </location>
</feature>
<dbReference type="PANTHER" id="PTHR43096:SF52">
    <property type="entry name" value="DNAJ HOMOLOG 1, MITOCHONDRIAL-RELATED"/>
    <property type="match status" value="1"/>
</dbReference>
<dbReference type="Gene3D" id="1.10.287.110">
    <property type="entry name" value="DnaJ domain"/>
    <property type="match status" value="1"/>
</dbReference>
<dbReference type="PROSITE" id="PS50076">
    <property type="entry name" value="DNAJ_2"/>
    <property type="match status" value="1"/>
</dbReference>
<feature type="binding site" evidence="8">
    <location>
        <position position="219"/>
    </location>
    <ligand>
        <name>Zn(2+)</name>
        <dbReference type="ChEBI" id="CHEBI:29105"/>
        <label>1</label>
    </ligand>
</feature>
<dbReference type="SUPFAM" id="SSF49493">
    <property type="entry name" value="HSP40/DnaJ peptide-binding domain"/>
    <property type="match status" value="2"/>
</dbReference>
<dbReference type="PROSITE" id="PS51188">
    <property type="entry name" value="ZF_CR"/>
    <property type="match status" value="1"/>
</dbReference>
<feature type="binding site" evidence="8">
    <location>
        <position position="205"/>
    </location>
    <ligand>
        <name>Zn(2+)</name>
        <dbReference type="ChEBI" id="CHEBI:29105"/>
        <label>2</label>
    </ligand>
</feature>
<dbReference type="FunFam" id="2.60.260.20:FF:000005">
    <property type="entry name" value="Chaperone protein dnaJ 1, mitochondrial"/>
    <property type="match status" value="1"/>
</dbReference>
<dbReference type="GO" id="GO:0006260">
    <property type="term" value="P:DNA replication"/>
    <property type="evidence" value="ECO:0007669"/>
    <property type="project" value="UniProtKB-KW"/>
</dbReference>
<evidence type="ECO:0000256" key="3">
    <source>
        <dbReference type="ARBA" id="ARBA00022771"/>
    </source>
</evidence>
<evidence type="ECO:0000256" key="6">
    <source>
        <dbReference type="ARBA" id="ARBA00061004"/>
    </source>
</evidence>
<evidence type="ECO:0000259" key="11">
    <source>
        <dbReference type="PROSITE" id="PS51188"/>
    </source>
</evidence>
<keyword evidence="5 8" id="KW-0143">Chaperone</keyword>
<dbReference type="Pfam" id="PF01556">
    <property type="entry name" value="DnaJ_C"/>
    <property type="match status" value="1"/>
</dbReference>
<dbReference type="InterPro" id="IPR002939">
    <property type="entry name" value="DnaJ_C"/>
</dbReference>
<dbReference type="AlphaFoldDB" id="A0A1G1WGN2"/>
<dbReference type="InterPro" id="IPR012724">
    <property type="entry name" value="DnaJ"/>
</dbReference>
<dbReference type="FunFam" id="2.10.230.10:FF:000002">
    <property type="entry name" value="Molecular chaperone DnaJ"/>
    <property type="match status" value="1"/>
</dbReference>
<dbReference type="NCBIfam" id="TIGR02349">
    <property type="entry name" value="DnaJ_bact"/>
    <property type="match status" value="1"/>
</dbReference>
<dbReference type="InterPro" id="IPR036869">
    <property type="entry name" value="J_dom_sf"/>
</dbReference>
<gene>
    <name evidence="8" type="primary">dnaJ</name>
    <name evidence="12" type="ORF">A2Z24_02155</name>
</gene>
<dbReference type="InterPro" id="IPR018253">
    <property type="entry name" value="DnaJ_domain_CS"/>
</dbReference>
<evidence type="ECO:0000313" key="13">
    <source>
        <dbReference type="Proteomes" id="UP000177588"/>
    </source>
</evidence>
<dbReference type="CDD" id="cd10719">
    <property type="entry name" value="DnaJ_zf"/>
    <property type="match status" value="1"/>
</dbReference>
<feature type="domain" description="CR-type" evidence="11">
    <location>
        <begin position="149"/>
        <end position="231"/>
    </location>
</feature>
<dbReference type="SUPFAM" id="SSF46565">
    <property type="entry name" value="Chaperone J-domain"/>
    <property type="match status" value="1"/>
</dbReference>
<dbReference type="PROSITE" id="PS00636">
    <property type="entry name" value="DNAJ_1"/>
    <property type="match status" value="1"/>
</dbReference>
<keyword evidence="2 8" id="KW-0677">Repeat</keyword>
<keyword evidence="4 8" id="KW-0862">Zinc</keyword>
<dbReference type="GO" id="GO:0042026">
    <property type="term" value="P:protein refolding"/>
    <property type="evidence" value="ECO:0007669"/>
    <property type="project" value="TreeGrafter"/>
</dbReference>
<dbReference type="EMBL" id="MHCT01000003">
    <property type="protein sequence ID" value="OGY26600.1"/>
    <property type="molecule type" value="Genomic_DNA"/>
</dbReference>
<keyword evidence="8" id="KW-0235">DNA replication</keyword>
<dbReference type="SMART" id="SM00271">
    <property type="entry name" value="DnaJ"/>
    <property type="match status" value="1"/>
</dbReference>
<dbReference type="STRING" id="1802597.A2Z24_02155"/>
<dbReference type="PRINTS" id="PR00625">
    <property type="entry name" value="JDOMAIN"/>
</dbReference>
<organism evidence="12 13">
    <name type="scientific">Candidatus Woykebacteria bacterium RBG_16_44_10</name>
    <dbReference type="NCBI Taxonomy" id="1802597"/>
    <lineage>
        <taxon>Bacteria</taxon>
        <taxon>Candidatus Woykeibacteriota</taxon>
    </lineage>
</organism>
<feature type="binding site" evidence="8">
    <location>
        <position position="162"/>
    </location>
    <ligand>
        <name>Zn(2+)</name>
        <dbReference type="ChEBI" id="CHEBI:29105"/>
        <label>1</label>
    </ligand>
</feature>
<reference evidence="12 13" key="1">
    <citation type="journal article" date="2016" name="Nat. Commun.">
        <title>Thousands of microbial genomes shed light on interconnected biogeochemical processes in an aquifer system.</title>
        <authorList>
            <person name="Anantharaman K."/>
            <person name="Brown C.T."/>
            <person name="Hug L.A."/>
            <person name="Sharon I."/>
            <person name="Castelle C.J."/>
            <person name="Probst A.J."/>
            <person name="Thomas B.C."/>
            <person name="Singh A."/>
            <person name="Wilkins M.J."/>
            <person name="Karaoz U."/>
            <person name="Brodie E.L."/>
            <person name="Williams K.H."/>
            <person name="Hubbard S.S."/>
            <person name="Banfield J.F."/>
        </authorList>
    </citation>
    <scope>NUCLEOTIDE SEQUENCE [LARGE SCALE GENOMIC DNA]</scope>
</reference>
<dbReference type="NCBIfam" id="NF008035">
    <property type="entry name" value="PRK10767.1"/>
    <property type="match status" value="1"/>
</dbReference>
<comment type="function">
    <text evidence="8">Participates actively in the response to hyperosmotic and heat shock by preventing the aggregation of stress-denatured proteins and by disaggregating proteins, also in an autonomous, DnaK-independent fashion. Unfolded proteins bind initially to DnaJ; upon interaction with the DnaJ-bound protein, DnaK hydrolyzes its bound ATP, resulting in the formation of a stable complex. GrpE releases ADP from DnaK; ATP binding to DnaK triggers the release of the substrate protein, thus completing the reaction cycle. Several rounds of ATP-dependent interactions between DnaJ, DnaK and GrpE are required for fully efficient folding. Also involved, together with DnaK and GrpE, in the DNA replication of plasmids through activation of initiation proteins.</text>
</comment>
<dbReference type="Pfam" id="PF00226">
    <property type="entry name" value="DnaJ"/>
    <property type="match status" value="1"/>
</dbReference>
<dbReference type="InterPro" id="IPR001623">
    <property type="entry name" value="DnaJ_domain"/>
</dbReference>
<protein>
    <recommendedName>
        <fullName evidence="7 8">Chaperone protein DnaJ</fullName>
    </recommendedName>
</protein>
<keyword evidence="1 8" id="KW-0479">Metal-binding</keyword>
<dbReference type="GO" id="GO:0005524">
    <property type="term" value="F:ATP binding"/>
    <property type="evidence" value="ECO:0007669"/>
    <property type="project" value="InterPro"/>
</dbReference>
<name>A0A1G1WGN2_9BACT</name>
<dbReference type="Pfam" id="PF00684">
    <property type="entry name" value="DnaJ_CXXCXGXG"/>
    <property type="match status" value="1"/>
</dbReference>
<dbReference type="Gene3D" id="2.10.230.10">
    <property type="entry name" value="Heat shock protein DnaJ, cysteine-rich domain"/>
    <property type="match status" value="1"/>
</dbReference>
<evidence type="ECO:0000256" key="7">
    <source>
        <dbReference type="ARBA" id="ARBA00067609"/>
    </source>
</evidence>
<keyword evidence="8" id="KW-0963">Cytoplasm</keyword>
<dbReference type="Gene3D" id="2.60.260.20">
    <property type="entry name" value="Urease metallochaperone UreE, N-terminal domain"/>
    <property type="match status" value="2"/>
</dbReference>
<dbReference type="InterPro" id="IPR036410">
    <property type="entry name" value="HSP_DnaJ_Cys-rich_dom_sf"/>
</dbReference>
<dbReference type="SUPFAM" id="SSF57938">
    <property type="entry name" value="DnaJ/Hsp40 cysteine-rich domain"/>
    <property type="match status" value="1"/>
</dbReference>
<proteinExistence type="inferred from homology"/>
<evidence type="ECO:0000256" key="2">
    <source>
        <dbReference type="ARBA" id="ARBA00022737"/>
    </source>
</evidence>
<feature type="repeat" description="CXXCXGXG motif" evidence="8">
    <location>
        <begin position="205"/>
        <end position="212"/>
    </location>
</feature>
<evidence type="ECO:0000256" key="8">
    <source>
        <dbReference type="HAMAP-Rule" id="MF_01152"/>
    </source>
</evidence>
<dbReference type="InterPro" id="IPR001305">
    <property type="entry name" value="HSP_DnaJ_Cys-rich_dom"/>
</dbReference>
<dbReference type="GO" id="GO:0008270">
    <property type="term" value="F:zinc ion binding"/>
    <property type="evidence" value="ECO:0007669"/>
    <property type="project" value="UniProtKB-UniRule"/>
</dbReference>
<feature type="binding site" evidence="8">
    <location>
        <position position="182"/>
    </location>
    <ligand>
        <name>Zn(2+)</name>
        <dbReference type="ChEBI" id="CHEBI:29105"/>
        <label>2</label>
    </ligand>
</feature>
<comment type="domain">
    <text evidence="8">The J domain is necessary and sufficient to stimulate DnaK ATPase activity. Zinc center 1 plays an important role in the autonomous, DnaK-independent chaperone activity of DnaJ. Zinc center 2 is essential for interaction with DnaK and for DnaJ activity.</text>
</comment>
<evidence type="ECO:0000313" key="12">
    <source>
        <dbReference type="EMBL" id="OGY26600.1"/>
    </source>
</evidence>
<feature type="binding site" evidence="8">
    <location>
        <position position="208"/>
    </location>
    <ligand>
        <name>Zn(2+)</name>
        <dbReference type="ChEBI" id="CHEBI:29105"/>
        <label>2</label>
    </ligand>
</feature>
<dbReference type="GO" id="GO:0005737">
    <property type="term" value="C:cytoplasm"/>
    <property type="evidence" value="ECO:0007669"/>
    <property type="project" value="UniProtKB-SubCell"/>
</dbReference>
<feature type="binding site" evidence="8">
    <location>
        <position position="179"/>
    </location>
    <ligand>
        <name>Zn(2+)</name>
        <dbReference type="ChEBI" id="CHEBI:29105"/>
        <label>2</label>
    </ligand>
</feature>